<comment type="function">
    <text evidence="5">ATP-dependent carboxylate-amine ligase which exhibits weak glutamate--cysteine ligase activity.</text>
</comment>
<sequence>MAIDFARSDRSTLGIEWELALVDRSTGDLVPAAPEVLATTEVVSEDGAERLTSELLTNTVEVVTGVNRTVAEGIADLERTIEQVRRTTDPMGLELICSGTHPFARWQDQQVTDKERYVTLLDRTGVWGRQLLIWGVHMHVGLDDPAKALPVLEAMLVYYPHLQALSASSPFVFGEAAGYASSRAMLFQQLPTAGLPPQLASWRQYESIVEDLTKVGVIDHWDEIRWDVRPSAKWGTLETRVCDGLPTTFEVGATTALVQCIVDDFSERLDAGEELPTLQPWFVRENKWRAARYGLEASIIVDRDGEQRQVEDEIRALVARLEPAAERLGCVQELQDVLTILDVGASYQRQQLASARAGGDLRAVVTSLIREMREGVPQR</sequence>
<keyword evidence="7" id="KW-1185">Reference proteome</keyword>
<dbReference type="InterPro" id="IPR014746">
    <property type="entry name" value="Gln_synth/guanido_kin_cat_dom"/>
</dbReference>
<proteinExistence type="inferred from homology"/>
<dbReference type="EC" id="6.3.2.2" evidence="5"/>
<accession>A0A3A1TVS5</accession>
<organism evidence="6 7">
    <name type="scientific">Amnibacterium setariae</name>
    <dbReference type="NCBI Taxonomy" id="2306585"/>
    <lineage>
        <taxon>Bacteria</taxon>
        <taxon>Bacillati</taxon>
        <taxon>Actinomycetota</taxon>
        <taxon>Actinomycetes</taxon>
        <taxon>Micrococcales</taxon>
        <taxon>Microbacteriaceae</taxon>
        <taxon>Amnibacterium</taxon>
    </lineage>
</organism>
<dbReference type="GO" id="GO:0005524">
    <property type="term" value="F:ATP binding"/>
    <property type="evidence" value="ECO:0007669"/>
    <property type="project" value="UniProtKB-KW"/>
</dbReference>
<dbReference type="NCBIfam" id="NF010043">
    <property type="entry name" value="PRK13517.1-3"/>
    <property type="match status" value="1"/>
</dbReference>
<dbReference type="NCBIfam" id="NF010042">
    <property type="entry name" value="PRK13517.1-2"/>
    <property type="match status" value="1"/>
</dbReference>
<dbReference type="GO" id="GO:0042398">
    <property type="term" value="P:modified amino acid biosynthetic process"/>
    <property type="evidence" value="ECO:0007669"/>
    <property type="project" value="InterPro"/>
</dbReference>
<keyword evidence="3 5" id="KW-0067">ATP-binding</keyword>
<evidence type="ECO:0000256" key="5">
    <source>
        <dbReference type="HAMAP-Rule" id="MF_01609"/>
    </source>
</evidence>
<dbReference type="Gene3D" id="3.30.590.20">
    <property type="match status" value="1"/>
</dbReference>
<dbReference type="Proteomes" id="UP000265742">
    <property type="component" value="Unassembled WGS sequence"/>
</dbReference>
<dbReference type="PANTHER" id="PTHR36510:SF1">
    <property type="entry name" value="GLUTAMATE--CYSTEINE LIGASE 2-RELATED"/>
    <property type="match status" value="1"/>
</dbReference>
<dbReference type="SUPFAM" id="SSF55931">
    <property type="entry name" value="Glutamine synthetase/guanido kinase"/>
    <property type="match status" value="1"/>
</dbReference>
<dbReference type="AlphaFoldDB" id="A0A3A1TVS5"/>
<dbReference type="NCBIfam" id="NF010044">
    <property type="entry name" value="PRK13517.1-4"/>
    <property type="match status" value="1"/>
</dbReference>
<name>A0A3A1TVS5_9MICO</name>
<comment type="caution">
    <text evidence="6">The sequence shown here is derived from an EMBL/GenBank/DDBJ whole genome shotgun (WGS) entry which is preliminary data.</text>
</comment>
<dbReference type="GO" id="GO:0004357">
    <property type="term" value="F:glutamate-cysteine ligase activity"/>
    <property type="evidence" value="ECO:0007669"/>
    <property type="project" value="UniProtKB-EC"/>
</dbReference>
<dbReference type="PANTHER" id="PTHR36510">
    <property type="entry name" value="GLUTAMATE--CYSTEINE LIGASE 2-RELATED"/>
    <property type="match status" value="1"/>
</dbReference>
<evidence type="ECO:0000313" key="7">
    <source>
        <dbReference type="Proteomes" id="UP000265742"/>
    </source>
</evidence>
<dbReference type="EMBL" id="QXTG01000002">
    <property type="protein sequence ID" value="RIX28363.1"/>
    <property type="molecule type" value="Genomic_DNA"/>
</dbReference>
<evidence type="ECO:0000256" key="1">
    <source>
        <dbReference type="ARBA" id="ARBA00022598"/>
    </source>
</evidence>
<reference evidence="7" key="1">
    <citation type="submission" date="2018-09" db="EMBL/GenBank/DDBJ databases">
        <authorList>
            <person name="Kim I."/>
        </authorList>
    </citation>
    <scope>NUCLEOTIDE SEQUENCE [LARGE SCALE GENOMIC DNA]</scope>
    <source>
        <strain evidence="7">DD4a</strain>
    </source>
</reference>
<comment type="similarity">
    <text evidence="5">Belongs to the glutamate--cysteine ligase type 2 family. YbdK subfamily.</text>
</comment>
<keyword evidence="2 5" id="KW-0547">Nucleotide-binding</keyword>
<dbReference type="InterPro" id="IPR011793">
    <property type="entry name" value="YbdK"/>
</dbReference>
<dbReference type="HAMAP" id="MF_01609">
    <property type="entry name" value="Glu_cys_ligase_2"/>
    <property type="match status" value="1"/>
</dbReference>
<dbReference type="NCBIfam" id="TIGR02050">
    <property type="entry name" value="gshA_cyan_rel"/>
    <property type="match status" value="1"/>
</dbReference>
<evidence type="ECO:0000313" key="6">
    <source>
        <dbReference type="EMBL" id="RIX28363.1"/>
    </source>
</evidence>
<dbReference type="RefSeq" id="WP_119482673.1">
    <property type="nucleotide sequence ID" value="NZ_QXTG01000002.1"/>
</dbReference>
<dbReference type="Pfam" id="PF04107">
    <property type="entry name" value="GCS2"/>
    <property type="match status" value="1"/>
</dbReference>
<keyword evidence="1 5" id="KW-0436">Ligase</keyword>
<dbReference type="OrthoDB" id="9769628at2"/>
<evidence type="ECO:0000256" key="4">
    <source>
        <dbReference type="ARBA" id="ARBA00048819"/>
    </source>
</evidence>
<protein>
    <recommendedName>
        <fullName evidence="5">Putative glutamate--cysteine ligase 2</fullName>
        <ecNumber evidence="5">6.3.2.2</ecNumber>
    </recommendedName>
    <alternativeName>
        <fullName evidence="5">Gamma-glutamylcysteine synthetase 2</fullName>
        <shortName evidence="5">GCS 2</shortName>
        <shortName evidence="5">Gamma-GCS 2</shortName>
    </alternativeName>
</protein>
<comment type="catalytic activity">
    <reaction evidence="4 5">
        <text>L-cysteine + L-glutamate + ATP = gamma-L-glutamyl-L-cysteine + ADP + phosphate + H(+)</text>
        <dbReference type="Rhea" id="RHEA:13285"/>
        <dbReference type="ChEBI" id="CHEBI:15378"/>
        <dbReference type="ChEBI" id="CHEBI:29985"/>
        <dbReference type="ChEBI" id="CHEBI:30616"/>
        <dbReference type="ChEBI" id="CHEBI:35235"/>
        <dbReference type="ChEBI" id="CHEBI:43474"/>
        <dbReference type="ChEBI" id="CHEBI:58173"/>
        <dbReference type="ChEBI" id="CHEBI:456216"/>
        <dbReference type="EC" id="6.3.2.2"/>
    </reaction>
</comment>
<dbReference type="InterPro" id="IPR050141">
    <property type="entry name" value="GCL_type2/YbdK_subfam"/>
</dbReference>
<evidence type="ECO:0000256" key="2">
    <source>
        <dbReference type="ARBA" id="ARBA00022741"/>
    </source>
</evidence>
<dbReference type="InterPro" id="IPR006336">
    <property type="entry name" value="GCS2"/>
</dbReference>
<evidence type="ECO:0000256" key="3">
    <source>
        <dbReference type="ARBA" id="ARBA00022840"/>
    </source>
</evidence>
<gene>
    <name evidence="6" type="ORF">D1781_13065</name>
</gene>